<gene>
    <name evidence="2" type="ORF">Lmac_1397</name>
</gene>
<dbReference type="Gene3D" id="3.40.50.1820">
    <property type="entry name" value="alpha/beta hydrolase"/>
    <property type="match status" value="1"/>
</dbReference>
<keyword evidence="2" id="KW-0378">Hydrolase</keyword>
<dbReference type="GO" id="GO:0016787">
    <property type="term" value="F:hydrolase activity"/>
    <property type="evidence" value="ECO:0007669"/>
    <property type="project" value="UniProtKB-KW"/>
</dbReference>
<sequence length="255" mass="27841">MTAKQVSFENQEGILLQGIMETSDKNTPIYAIFAHCFTCSKNSIAASRISRSLAKKGINVLRFDFTGLGDSSGNFSETNFTSNINDLMAAFRFLQNQFYAPKVLIGHSLGGAAVLAALNHLPTIDVTVTIGAPAYAAHVTHNFNDKLSEIEQQGKAEVNLGGKQLTLTKQFLDDLAHYHSLSFLGKIKTALLICHSPLDQIVAIENAQEIFKAAKHPKSFLSLGHADHLISKQIDATLLAEVITAWSTRWVQSVE</sequence>
<evidence type="ECO:0000259" key="1">
    <source>
        <dbReference type="Pfam" id="PF12146"/>
    </source>
</evidence>
<dbReference type="Pfam" id="PF12146">
    <property type="entry name" value="Hydrolase_4"/>
    <property type="match status" value="1"/>
</dbReference>
<dbReference type="AlphaFoldDB" id="A0A0W0W4E5"/>
<comment type="caution">
    <text evidence="2">The sequence shown here is derived from an EMBL/GenBank/DDBJ whole genome shotgun (WGS) entry which is preliminary data.</text>
</comment>
<keyword evidence="3" id="KW-1185">Reference proteome</keyword>
<dbReference type="PANTHER" id="PTHR12277">
    <property type="entry name" value="ALPHA/BETA HYDROLASE DOMAIN-CONTAINING PROTEIN"/>
    <property type="match status" value="1"/>
</dbReference>
<feature type="domain" description="Serine aminopeptidase S33" evidence="1">
    <location>
        <begin position="47"/>
        <end position="139"/>
    </location>
</feature>
<dbReference type="InterPro" id="IPR029058">
    <property type="entry name" value="AB_hydrolase_fold"/>
</dbReference>
<dbReference type="SUPFAM" id="SSF53474">
    <property type="entry name" value="alpha/beta-Hydrolases"/>
    <property type="match status" value="1"/>
</dbReference>
<dbReference type="PATRIC" id="fig|466.6.peg.1472"/>
<evidence type="ECO:0000313" key="3">
    <source>
        <dbReference type="Proteomes" id="UP000054908"/>
    </source>
</evidence>
<evidence type="ECO:0000313" key="2">
    <source>
        <dbReference type="EMBL" id="KTD27149.1"/>
    </source>
</evidence>
<dbReference type="PANTHER" id="PTHR12277:SF81">
    <property type="entry name" value="PROTEIN ABHD13"/>
    <property type="match status" value="1"/>
</dbReference>
<name>A0A0W0W4E5_9GAMM</name>
<dbReference type="EMBL" id="LNYL01000033">
    <property type="protein sequence ID" value="KTD27149.1"/>
    <property type="molecule type" value="Genomic_DNA"/>
</dbReference>
<organism evidence="2 3">
    <name type="scientific">Legionella maceachernii</name>
    <dbReference type="NCBI Taxonomy" id="466"/>
    <lineage>
        <taxon>Bacteria</taxon>
        <taxon>Pseudomonadati</taxon>
        <taxon>Pseudomonadota</taxon>
        <taxon>Gammaproteobacteria</taxon>
        <taxon>Legionellales</taxon>
        <taxon>Legionellaceae</taxon>
        <taxon>Legionella</taxon>
    </lineage>
</organism>
<proteinExistence type="predicted"/>
<protein>
    <submittedName>
        <fullName evidence="2">Alpha/beta superfamily hydrolase</fullName>
    </submittedName>
</protein>
<dbReference type="OrthoDB" id="9789573at2"/>
<dbReference type="InterPro" id="IPR022742">
    <property type="entry name" value="Hydrolase_4"/>
</dbReference>
<dbReference type="RefSeq" id="WP_058452167.1">
    <property type="nucleotide sequence ID" value="NZ_CAAAIB010000013.1"/>
</dbReference>
<reference evidence="2 3" key="1">
    <citation type="submission" date="2015-11" db="EMBL/GenBank/DDBJ databases">
        <title>Genomic analysis of 38 Legionella species identifies large and diverse effector repertoires.</title>
        <authorList>
            <person name="Burstein D."/>
            <person name="Amaro F."/>
            <person name="Zusman T."/>
            <person name="Lifshitz Z."/>
            <person name="Cohen O."/>
            <person name="Gilbert J.A."/>
            <person name="Pupko T."/>
            <person name="Shuman H.A."/>
            <person name="Segal G."/>
        </authorList>
    </citation>
    <scope>NUCLEOTIDE SEQUENCE [LARGE SCALE GENOMIC DNA]</scope>
    <source>
        <strain evidence="2 3">PX-1-G2-E2</strain>
    </source>
</reference>
<dbReference type="Proteomes" id="UP000054908">
    <property type="component" value="Unassembled WGS sequence"/>
</dbReference>
<accession>A0A0W0W4E5</accession>
<dbReference type="STRING" id="466.Lmac_1397"/>